<evidence type="ECO:0000256" key="1">
    <source>
        <dbReference type="SAM" id="MobiDB-lite"/>
    </source>
</evidence>
<feature type="region of interest" description="Disordered" evidence="1">
    <location>
        <begin position="132"/>
        <end position="153"/>
    </location>
</feature>
<dbReference type="NCBIfam" id="TIGR01549">
    <property type="entry name" value="HAD-SF-IA-v1"/>
    <property type="match status" value="1"/>
</dbReference>
<keyword evidence="3" id="KW-1185">Reference proteome</keyword>
<dbReference type="InterPro" id="IPR050155">
    <property type="entry name" value="HAD-like_hydrolase_sf"/>
</dbReference>
<dbReference type="GO" id="GO:0006281">
    <property type="term" value="P:DNA repair"/>
    <property type="evidence" value="ECO:0007669"/>
    <property type="project" value="TreeGrafter"/>
</dbReference>
<accession>A0A7X6HYJ0</accession>
<dbReference type="InterPro" id="IPR006439">
    <property type="entry name" value="HAD-SF_hydro_IA"/>
</dbReference>
<dbReference type="GO" id="GO:0005829">
    <property type="term" value="C:cytosol"/>
    <property type="evidence" value="ECO:0007669"/>
    <property type="project" value="TreeGrafter"/>
</dbReference>
<name>A0A7X6HYJ0_9ACTN</name>
<dbReference type="GO" id="GO:0008967">
    <property type="term" value="F:phosphoglycolate phosphatase activity"/>
    <property type="evidence" value="ECO:0007669"/>
    <property type="project" value="TreeGrafter"/>
</dbReference>
<dbReference type="SFLD" id="SFLDG01135">
    <property type="entry name" value="C1.5.6:_HAD__Beta-PGM__Phospha"/>
    <property type="match status" value="1"/>
</dbReference>
<dbReference type="Proteomes" id="UP000578686">
    <property type="component" value="Unassembled WGS sequence"/>
</dbReference>
<dbReference type="InterPro" id="IPR023214">
    <property type="entry name" value="HAD_sf"/>
</dbReference>
<dbReference type="SFLD" id="SFLDG01129">
    <property type="entry name" value="C1.5:_HAD__Beta-PGM__Phosphata"/>
    <property type="match status" value="1"/>
</dbReference>
<organism evidence="2 3">
    <name type="scientific">Streptomyces lonarensis</name>
    <dbReference type="NCBI Taxonomy" id="700599"/>
    <lineage>
        <taxon>Bacteria</taxon>
        <taxon>Bacillati</taxon>
        <taxon>Actinomycetota</taxon>
        <taxon>Actinomycetes</taxon>
        <taxon>Kitasatosporales</taxon>
        <taxon>Streptomycetaceae</taxon>
        <taxon>Streptomyces</taxon>
    </lineage>
</organism>
<dbReference type="PANTHER" id="PTHR43434:SF16">
    <property type="entry name" value="BLL8046 PROTEIN"/>
    <property type="match status" value="1"/>
</dbReference>
<comment type="caution">
    <text evidence="2">The sequence shown here is derived from an EMBL/GenBank/DDBJ whole genome shotgun (WGS) entry which is preliminary data.</text>
</comment>
<dbReference type="Gene3D" id="1.10.150.240">
    <property type="entry name" value="Putative phosphatase, domain 2"/>
    <property type="match status" value="1"/>
</dbReference>
<keyword evidence="2" id="KW-0378">Hydrolase</keyword>
<dbReference type="EMBL" id="JAAVJD010000031">
    <property type="protein sequence ID" value="NJQ05264.1"/>
    <property type="molecule type" value="Genomic_DNA"/>
</dbReference>
<dbReference type="InterPro" id="IPR036412">
    <property type="entry name" value="HAD-like_sf"/>
</dbReference>
<dbReference type="AlphaFoldDB" id="A0A7X6HYJ0"/>
<evidence type="ECO:0000313" key="2">
    <source>
        <dbReference type="EMBL" id="NJQ05264.1"/>
    </source>
</evidence>
<dbReference type="Gene3D" id="3.40.50.1000">
    <property type="entry name" value="HAD superfamily/HAD-like"/>
    <property type="match status" value="1"/>
</dbReference>
<proteinExistence type="predicted"/>
<sequence>MTRAAVFDVDGTLVDSNYLHTAAWTEAFRQTGHPVTGRDVHRALGLPGHDLLARLLGEEHDPDLADTLRAAHKTLYATHFERLRPLPGAAELLRAVADRGWRVVLATSADGEELAALRRAIDADDVIADTASADDVNEGKPAPEPVHHARSLAGDVPPERTVFVGDSVWDMRAAARAGATPVGVTCGGLAAEELWAAGAAEVHADPAALLDALAVSPFGR</sequence>
<reference evidence="2 3" key="1">
    <citation type="submission" date="2020-03" db="EMBL/GenBank/DDBJ databases">
        <title>Draft genome of Streptomyces sp. ventii, isolated from the Axial Seamount in the Pacific Ocean, and resequencing of the two type strains Streptomyces lonarensis strain NCL 716 and Streptomyces bohaiensis strain 11A07.</title>
        <authorList>
            <person name="Loughran R.M."/>
            <person name="Pfannmuller K.M."/>
            <person name="Wasson B.J."/>
            <person name="Deadmond M.C."/>
            <person name="Paddock B.E."/>
            <person name="Koyack M.J."/>
            <person name="Gallegos D.A."/>
            <person name="Mitchell E.A."/>
            <person name="Ushijima B."/>
            <person name="Saw J.H."/>
            <person name="Mcphail K.L."/>
            <person name="Videau P."/>
        </authorList>
    </citation>
    <scope>NUCLEOTIDE SEQUENCE [LARGE SCALE GENOMIC DNA]</scope>
    <source>
        <strain evidence="2 3">NCL716</strain>
    </source>
</reference>
<protein>
    <submittedName>
        <fullName evidence="2">HAD family hydrolase</fullName>
    </submittedName>
</protein>
<dbReference type="PANTHER" id="PTHR43434">
    <property type="entry name" value="PHOSPHOGLYCOLATE PHOSPHATASE"/>
    <property type="match status" value="1"/>
</dbReference>
<dbReference type="InterPro" id="IPR023198">
    <property type="entry name" value="PGP-like_dom2"/>
</dbReference>
<evidence type="ECO:0000313" key="3">
    <source>
        <dbReference type="Proteomes" id="UP000578686"/>
    </source>
</evidence>
<dbReference type="Pfam" id="PF00702">
    <property type="entry name" value="Hydrolase"/>
    <property type="match status" value="1"/>
</dbReference>
<gene>
    <name evidence="2" type="ORF">HCN56_06655</name>
</gene>
<dbReference type="NCBIfam" id="TIGR01509">
    <property type="entry name" value="HAD-SF-IA-v3"/>
    <property type="match status" value="1"/>
</dbReference>
<dbReference type="SUPFAM" id="SSF56784">
    <property type="entry name" value="HAD-like"/>
    <property type="match status" value="1"/>
</dbReference>
<dbReference type="RefSeq" id="WP_167968554.1">
    <property type="nucleotide sequence ID" value="NZ_BHZG01000331.1"/>
</dbReference>
<dbReference type="SFLD" id="SFLDS00003">
    <property type="entry name" value="Haloacid_Dehalogenase"/>
    <property type="match status" value="1"/>
</dbReference>